<sequence length="656" mass="73219">MASKRNKRSEHSSPGPRDDDAAASASSTAPGSQVDAGYVCKEGRRKRGAHRKKHRRHKVFAIATPSSAEETRQDHRQDQIQDQTQGQRQDRRQDKIAAAQAEQQQPASHDEPSGHETAATKDTIHKGTTGTVEAAPFAAITSVEAESAALGREHKRSLGSVSDEGAPQPASMPTTKSNSQSTTQAVIVCVALFFLFLVLTRNYLPLKALPRTIPLANYSVCRTSACLEYSKHLQRSLSTKANPCYNFYRFVCDSRSDLHPPEYDTLLTLTSERLKMHILRTWVEGSADAIIGDRVGETTLRAGSLLRSCVSGSRLSSYSSDRMSELRALMDERGLTWPHAPQSTPSAEDLLDVLVDWSLNWNVDVWFSLRVFLIDKVDRRVLFRISRSAILRRWPKERAVLDGAGEYIAFVNAHAREFGAKSSDEIDRAVHDVLEAEQEIESFFTDYETDSVLAMRDSKAKETEAEAERWRNAVRRSLGPSAYNATKQSIVFVSSQGLFAAVAILLSRGAKKEKYYSAIGWTVAREIGRLVSGSLRALHRMAGMELTLWCWNRMDKVTRSVLVEPFYESTLLRREMATVTQLFRSLRGTLSLAVTKNSWMDERTKEVTFSKIAAVSLGFGSSGSFAPHAPRSRQSRSDGNETLFAAWKRAFIVYQK</sequence>
<evidence type="ECO:0000313" key="5">
    <source>
        <dbReference type="EMBL" id="KAK8756124.1"/>
    </source>
</evidence>
<dbReference type="Pfam" id="PF05649">
    <property type="entry name" value="Peptidase_M13_N"/>
    <property type="match status" value="1"/>
</dbReference>
<dbReference type="InterPro" id="IPR042089">
    <property type="entry name" value="Peptidase_M13_dom_2"/>
</dbReference>
<dbReference type="PANTHER" id="PTHR11733">
    <property type="entry name" value="ZINC METALLOPROTEASE FAMILY M13 NEPRILYSIN-RELATED"/>
    <property type="match status" value="1"/>
</dbReference>
<comment type="similarity">
    <text evidence="1">Belongs to the peptidase M13 family.</text>
</comment>
<accession>A0AAQ4D0Y4</accession>
<gene>
    <name evidence="5" type="ORF">V5799_001174</name>
</gene>
<keyword evidence="3" id="KW-1133">Transmembrane helix</keyword>
<keyword evidence="3" id="KW-0472">Membrane</keyword>
<comment type="caution">
    <text evidence="5">The sequence shown here is derived from an EMBL/GenBank/DDBJ whole genome shotgun (WGS) entry which is preliminary data.</text>
</comment>
<dbReference type="InterPro" id="IPR000718">
    <property type="entry name" value="Peptidase_M13"/>
</dbReference>
<dbReference type="Proteomes" id="UP001321473">
    <property type="component" value="Unassembled WGS sequence"/>
</dbReference>
<feature type="region of interest" description="Disordered" evidence="2">
    <location>
        <begin position="1"/>
        <end position="128"/>
    </location>
</feature>
<dbReference type="InterPro" id="IPR008753">
    <property type="entry name" value="Peptidase_M13_N"/>
</dbReference>
<reference evidence="5 6" key="1">
    <citation type="journal article" date="2023" name="Arcadia Sci">
        <title>De novo assembly of a long-read Amblyomma americanum tick genome.</title>
        <authorList>
            <person name="Chou S."/>
            <person name="Poskanzer K.E."/>
            <person name="Rollins M."/>
            <person name="Thuy-Boun P.S."/>
        </authorList>
    </citation>
    <scope>NUCLEOTIDE SEQUENCE [LARGE SCALE GENOMIC DNA]</scope>
    <source>
        <strain evidence="5">F_SG_1</strain>
        <tissue evidence="5">Salivary glands</tissue>
    </source>
</reference>
<protein>
    <recommendedName>
        <fullName evidence="4">Peptidase M13 N-terminal domain-containing protein</fullName>
    </recommendedName>
</protein>
<proteinExistence type="inferred from homology"/>
<organism evidence="5 6">
    <name type="scientific">Amblyomma americanum</name>
    <name type="common">Lone star tick</name>
    <dbReference type="NCBI Taxonomy" id="6943"/>
    <lineage>
        <taxon>Eukaryota</taxon>
        <taxon>Metazoa</taxon>
        <taxon>Ecdysozoa</taxon>
        <taxon>Arthropoda</taxon>
        <taxon>Chelicerata</taxon>
        <taxon>Arachnida</taxon>
        <taxon>Acari</taxon>
        <taxon>Parasitiformes</taxon>
        <taxon>Ixodida</taxon>
        <taxon>Ixodoidea</taxon>
        <taxon>Ixodidae</taxon>
        <taxon>Amblyomminae</taxon>
        <taxon>Amblyomma</taxon>
    </lineage>
</organism>
<dbReference type="GO" id="GO:0005886">
    <property type="term" value="C:plasma membrane"/>
    <property type="evidence" value="ECO:0007669"/>
    <property type="project" value="TreeGrafter"/>
</dbReference>
<keyword evidence="3" id="KW-0812">Transmembrane</keyword>
<dbReference type="AlphaFoldDB" id="A0AAQ4D0Y4"/>
<feature type="transmembrane region" description="Helical" evidence="3">
    <location>
        <begin position="185"/>
        <end position="204"/>
    </location>
</feature>
<keyword evidence="6" id="KW-1185">Reference proteome</keyword>
<dbReference type="Gene3D" id="1.10.1380.10">
    <property type="entry name" value="Neutral endopeptidase , domain2"/>
    <property type="match status" value="1"/>
</dbReference>
<dbReference type="GO" id="GO:0004222">
    <property type="term" value="F:metalloendopeptidase activity"/>
    <property type="evidence" value="ECO:0007669"/>
    <property type="project" value="InterPro"/>
</dbReference>
<feature type="non-terminal residue" evidence="5">
    <location>
        <position position="656"/>
    </location>
</feature>
<feature type="compositionally biased region" description="Basic and acidic residues" evidence="2">
    <location>
        <begin position="69"/>
        <end position="79"/>
    </location>
</feature>
<feature type="compositionally biased region" description="Basic residues" evidence="2">
    <location>
        <begin position="43"/>
        <end position="59"/>
    </location>
</feature>
<evidence type="ECO:0000256" key="2">
    <source>
        <dbReference type="SAM" id="MobiDB-lite"/>
    </source>
</evidence>
<dbReference type="Gene3D" id="3.40.390.10">
    <property type="entry name" value="Collagenase (Catalytic Domain)"/>
    <property type="match status" value="1"/>
</dbReference>
<feature type="compositionally biased region" description="Basic and acidic residues" evidence="2">
    <location>
        <begin position="108"/>
        <end position="125"/>
    </location>
</feature>
<feature type="compositionally biased region" description="Low complexity" evidence="2">
    <location>
        <begin position="97"/>
        <end position="107"/>
    </location>
</feature>
<name>A0AAQ4D0Y4_AMBAM</name>
<evidence type="ECO:0000256" key="1">
    <source>
        <dbReference type="ARBA" id="ARBA00007357"/>
    </source>
</evidence>
<feature type="compositionally biased region" description="Low complexity" evidence="2">
    <location>
        <begin position="22"/>
        <end position="32"/>
    </location>
</feature>
<dbReference type="PROSITE" id="PS51885">
    <property type="entry name" value="NEPRILYSIN"/>
    <property type="match status" value="1"/>
</dbReference>
<evidence type="ECO:0000259" key="4">
    <source>
        <dbReference type="Pfam" id="PF05649"/>
    </source>
</evidence>
<feature type="region of interest" description="Disordered" evidence="2">
    <location>
        <begin position="148"/>
        <end position="178"/>
    </location>
</feature>
<evidence type="ECO:0000313" key="6">
    <source>
        <dbReference type="Proteomes" id="UP001321473"/>
    </source>
</evidence>
<dbReference type="GO" id="GO:0016485">
    <property type="term" value="P:protein processing"/>
    <property type="evidence" value="ECO:0007669"/>
    <property type="project" value="TreeGrafter"/>
</dbReference>
<dbReference type="InterPro" id="IPR024079">
    <property type="entry name" value="MetalloPept_cat_dom_sf"/>
</dbReference>
<evidence type="ECO:0000256" key="3">
    <source>
        <dbReference type="SAM" id="Phobius"/>
    </source>
</evidence>
<feature type="domain" description="Peptidase M13 N-terminal" evidence="4">
    <location>
        <begin position="243"/>
        <end position="617"/>
    </location>
</feature>
<dbReference type="PANTHER" id="PTHR11733:SF241">
    <property type="entry name" value="GH26575P-RELATED"/>
    <property type="match status" value="1"/>
</dbReference>
<dbReference type="EMBL" id="JARKHS020036498">
    <property type="protein sequence ID" value="KAK8756124.1"/>
    <property type="molecule type" value="Genomic_DNA"/>
</dbReference>
<dbReference type="SUPFAM" id="SSF55486">
    <property type="entry name" value="Metalloproteases ('zincins'), catalytic domain"/>
    <property type="match status" value="1"/>
</dbReference>